<evidence type="ECO:0000256" key="8">
    <source>
        <dbReference type="ARBA" id="ARBA00022991"/>
    </source>
</evidence>
<protein>
    <submittedName>
        <fullName evidence="12">Bacteriorhodopsin</fullName>
    </submittedName>
</protein>
<feature type="transmembrane region" description="Helical" evidence="11">
    <location>
        <begin position="164"/>
        <end position="182"/>
    </location>
</feature>
<dbReference type="PANTHER" id="PTHR28286:SF2">
    <property type="entry name" value="BACTERIORHODOPSIN _OPSIN, NOPA (EUROFUNG)"/>
    <property type="match status" value="1"/>
</dbReference>
<feature type="transmembrane region" description="Helical" evidence="11">
    <location>
        <begin position="6"/>
        <end position="25"/>
    </location>
</feature>
<dbReference type="SMART" id="SM01021">
    <property type="entry name" value="Bac_rhodopsin"/>
    <property type="match status" value="1"/>
</dbReference>
<evidence type="ECO:0000256" key="5">
    <source>
        <dbReference type="ARBA" id="ARBA00022692"/>
    </source>
</evidence>
<dbReference type="PANTHER" id="PTHR28286">
    <property type="match status" value="1"/>
</dbReference>
<dbReference type="RefSeq" id="WP_179909054.1">
    <property type="nucleotide sequence ID" value="NZ_CP058910.1"/>
</dbReference>
<keyword evidence="3" id="KW-0600">Photoreceptor protein</keyword>
<gene>
    <name evidence="12" type="ORF">HZS55_18635</name>
</gene>
<organism evidence="12 13">
    <name type="scientific">Halosimplex rubrum</name>
    <dbReference type="NCBI Taxonomy" id="869889"/>
    <lineage>
        <taxon>Archaea</taxon>
        <taxon>Methanobacteriati</taxon>
        <taxon>Methanobacteriota</taxon>
        <taxon>Stenosarchaea group</taxon>
        <taxon>Halobacteria</taxon>
        <taxon>Halobacteriales</taxon>
        <taxon>Haloarculaceae</taxon>
        <taxon>Halosimplex</taxon>
    </lineage>
</organism>
<dbReference type="PROSITE" id="PS00327">
    <property type="entry name" value="BACTERIAL_OPSIN_RET"/>
    <property type="match status" value="1"/>
</dbReference>
<evidence type="ECO:0000313" key="12">
    <source>
        <dbReference type="EMBL" id="QLH79183.1"/>
    </source>
</evidence>
<dbReference type="Pfam" id="PF01036">
    <property type="entry name" value="Bac_rhodopsin"/>
    <property type="match status" value="1"/>
</dbReference>
<evidence type="ECO:0000256" key="6">
    <source>
        <dbReference type="ARBA" id="ARBA00022925"/>
    </source>
</evidence>
<evidence type="ECO:0000256" key="7">
    <source>
        <dbReference type="ARBA" id="ARBA00022989"/>
    </source>
</evidence>
<evidence type="ECO:0000256" key="4">
    <source>
        <dbReference type="ARBA" id="ARBA00022606"/>
    </source>
</evidence>
<feature type="transmembrane region" description="Helical" evidence="11">
    <location>
        <begin position="99"/>
        <end position="119"/>
    </location>
</feature>
<evidence type="ECO:0000256" key="1">
    <source>
        <dbReference type="ARBA" id="ARBA00004141"/>
    </source>
</evidence>
<dbReference type="SUPFAM" id="SSF81321">
    <property type="entry name" value="Family A G protein-coupled receptor-like"/>
    <property type="match status" value="1"/>
</dbReference>
<keyword evidence="8" id="KW-0157">Chromophore</keyword>
<keyword evidence="5 11" id="KW-0812">Transmembrane</keyword>
<keyword evidence="10" id="KW-0675">Receptor</keyword>
<dbReference type="Proteomes" id="UP000509667">
    <property type="component" value="Chromosome"/>
</dbReference>
<dbReference type="GeneID" id="56079924"/>
<evidence type="ECO:0000256" key="11">
    <source>
        <dbReference type="SAM" id="Phobius"/>
    </source>
</evidence>
<keyword evidence="13" id="KW-1185">Reference proteome</keyword>
<feature type="transmembrane region" description="Helical" evidence="11">
    <location>
        <begin position="74"/>
        <end position="92"/>
    </location>
</feature>
<dbReference type="GO" id="GO:0016020">
    <property type="term" value="C:membrane"/>
    <property type="evidence" value="ECO:0007669"/>
    <property type="project" value="UniProtKB-SubCell"/>
</dbReference>
<keyword evidence="9 11" id="KW-0472">Membrane</keyword>
<evidence type="ECO:0000313" key="13">
    <source>
        <dbReference type="Proteomes" id="UP000509667"/>
    </source>
</evidence>
<dbReference type="InterPro" id="IPR018229">
    <property type="entry name" value="Rhodopsin_retinal_BS"/>
</dbReference>
<proteinExistence type="inferred from homology"/>
<dbReference type="GO" id="GO:0007602">
    <property type="term" value="P:phototransduction"/>
    <property type="evidence" value="ECO:0007669"/>
    <property type="project" value="UniProtKB-KW"/>
</dbReference>
<dbReference type="KEGG" id="hrr:HZS55_18635"/>
<evidence type="ECO:0000256" key="10">
    <source>
        <dbReference type="ARBA" id="ARBA00023170"/>
    </source>
</evidence>
<accession>A0A7D5P2B0</accession>
<evidence type="ECO:0000256" key="9">
    <source>
        <dbReference type="ARBA" id="ARBA00023136"/>
    </source>
</evidence>
<name>A0A7D5P2B0_9EURY</name>
<dbReference type="InterPro" id="IPR001425">
    <property type="entry name" value="Arc/bac/fun_rhodopsins"/>
</dbReference>
<reference evidence="12 13" key="1">
    <citation type="submission" date="2020-07" db="EMBL/GenBank/DDBJ databases">
        <title>Halosimplex pelagicum sp. nov. and Halosimplex rubrum sp. nov., isolated from salted brown alga Laminaria, and emended description of the genus Halosimplex.</title>
        <authorList>
            <person name="Cui H."/>
        </authorList>
    </citation>
    <scope>NUCLEOTIDE SEQUENCE [LARGE SCALE GENOMIC DNA]</scope>
    <source>
        <strain evidence="12 13">R27</strain>
    </source>
</reference>
<feature type="transmembrane region" description="Helical" evidence="11">
    <location>
        <begin position="37"/>
        <end position="62"/>
    </location>
</feature>
<sequence>MLGLTTWFTIGTLGMVVGIAMLAYGTLLVPSERRRQLALAALVPGIAAVAYAVMALGVGGLVTADGGTVFVPRYVDWLLTTPIHVALVALIAGASTRAIARLAALQAATIVFGFVGATLAAPLNWALYLVGSACFVGVVYLLFTETAALADEKPDDVAALFRKLRAFVVVLWLVYPVIWLVGPAGFEIMDIETTALVVTYIDVVAKVGFGLIAINDFVKMAAATDETADADAAVGDPQAAD</sequence>
<dbReference type="OrthoDB" id="330248at2157"/>
<dbReference type="CDD" id="cd15029">
    <property type="entry name" value="7tm_SRI_SRII"/>
    <property type="match status" value="1"/>
</dbReference>
<dbReference type="AlphaFoldDB" id="A0A7D5P2B0"/>
<keyword evidence="6" id="KW-0681">Retinal protein</keyword>
<keyword evidence="4" id="KW-0716">Sensory transduction</keyword>
<comment type="similarity">
    <text evidence="2">Belongs to the archaeal/bacterial/fungal opsin family.</text>
</comment>
<dbReference type="GO" id="GO:0009881">
    <property type="term" value="F:photoreceptor activity"/>
    <property type="evidence" value="ECO:0007669"/>
    <property type="project" value="UniProtKB-KW"/>
</dbReference>
<comment type="subcellular location">
    <subcellularLocation>
        <location evidence="1">Membrane</location>
        <topology evidence="1">Multi-pass membrane protein</topology>
    </subcellularLocation>
</comment>
<evidence type="ECO:0000256" key="3">
    <source>
        <dbReference type="ARBA" id="ARBA00022543"/>
    </source>
</evidence>
<dbReference type="Gene3D" id="1.20.1070.10">
    <property type="entry name" value="Rhodopsin 7-helix transmembrane proteins"/>
    <property type="match status" value="1"/>
</dbReference>
<feature type="transmembrane region" description="Helical" evidence="11">
    <location>
        <begin position="194"/>
        <end position="214"/>
    </location>
</feature>
<dbReference type="PRINTS" id="PR00251">
    <property type="entry name" value="BACTRLOPSIN"/>
</dbReference>
<keyword evidence="7 11" id="KW-1133">Transmembrane helix</keyword>
<dbReference type="EMBL" id="CP058910">
    <property type="protein sequence ID" value="QLH79183.1"/>
    <property type="molecule type" value="Genomic_DNA"/>
</dbReference>
<dbReference type="GO" id="GO:0005216">
    <property type="term" value="F:monoatomic ion channel activity"/>
    <property type="evidence" value="ECO:0007669"/>
    <property type="project" value="InterPro"/>
</dbReference>
<evidence type="ECO:0000256" key="2">
    <source>
        <dbReference type="ARBA" id="ARBA00008130"/>
    </source>
</evidence>
<feature type="transmembrane region" description="Helical" evidence="11">
    <location>
        <begin position="125"/>
        <end position="143"/>
    </location>
</feature>